<feature type="domain" description="Amidohydrolase 3" evidence="1">
    <location>
        <begin position="88"/>
        <end position="584"/>
    </location>
</feature>
<dbReference type="InterPro" id="IPR033932">
    <property type="entry name" value="YtcJ-like"/>
</dbReference>
<protein>
    <submittedName>
        <fullName evidence="2">Amidohydrolase</fullName>
    </submittedName>
</protein>
<dbReference type="PANTHER" id="PTHR22642">
    <property type="entry name" value="IMIDAZOLONEPROPIONASE"/>
    <property type="match status" value="1"/>
</dbReference>
<accession>A0ABT3K0L0</accession>
<dbReference type="InterPro" id="IPR032466">
    <property type="entry name" value="Metal_Hydrolase"/>
</dbReference>
<dbReference type="InterPro" id="IPR011059">
    <property type="entry name" value="Metal-dep_hydrolase_composite"/>
</dbReference>
<dbReference type="EMBL" id="JAPCHY010000023">
    <property type="protein sequence ID" value="MCW4474272.1"/>
    <property type="molecule type" value="Genomic_DNA"/>
</dbReference>
<organism evidence="2 3">
    <name type="scientific">Xanthomonas chitinilytica</name>
    <dbReference type="NCBI Taxonomy" id="2989819"/>
    <lineage>
        <taxon>Bacteria</taxon>
        <taxon>Pseudomonadati</taxon>
        <taxon>Pseudomonadota</taxon>
        <taxon>Gammaproteobacteria</taxon>
        <taxon>Lysobacterales</taxon>
        <taxon>Lysobacteraceae</taxon>
        <taxon>Xanthomonas</taxon>
    </lineage>
</organism>
<dbReference type="InterPro" id="IPR013108">
    <property type="entry name" value="Amidohydro_3"/>
</dbReference>
<proteinExistence type="predicted"/>
<dbReference type="PANTHER" id="PTHR22642:SF2">
    <property type="entry name" value="PROTEIN LONG AFTER FAR-RED 3"/>
    <property type="match status" value="1"/>
</dbReference>
<dbReference type="Gene3D" id="2.30.40.10">
    <property type="entry name" value="Urease, subunit C, domain 1"/>
    <property type="match status" value="1"/>
</dbReference>
<dbReference type="RefSeq" id="WP_265129276.1">
    <property type="nucleotide sequence ID" value="NZ_JAPCHY010000023.1"/>
</dbReference>
<name>A0ABT3K0L0_9XANT</name>
<keyword evidence="3" id="KW-1185">Reference proteome</keyword>
<comment type="caution">
    <text evidence="2">The sequence shown here is derived from an EMBL/GenBank/DDBJ whole genome shotgun (WGS) entry which is preliminary data.</text>
</comment>
<sequence>MASQPPSSRDAPDEQPTERSHLVLFALALAAIPASQAAPAADLLLGNARVYTVDAARPWAQAVAVRDGRIVAVGSDAELARWKGPGTRVVDLGGRLLLPAFGDAHVHPVFGGLSHSRCSLHEGESVQDYERLIAACVAAAPGTGTVYGVGWRDGLFPPDGVPRKEVLDAISSERALIFSSTGGHSMWLNSRALQIAGIDRDTPDPANGHIDRDPATGEPLGGLQEAAMELVQAQIPAPSERELQDSIAWAARHFNSLGITHWHDAGVEVQADGGSPVLEAYRAVRDRGELGVRVSIALGGYGTQWQDERSLEQLSALFRASAHARELGLAANSVKLYLDGVIVQRTAAMLEPYEESGDERGQAQIPEAVLRQAVQRIDAHGMQVHVHAIGDRAVRQALDAFAAAGARNGIGDNRHMISHLNVIDPADQPRFGQLGVAAVFQPLWACDEPYMRLTLQRIGPRRRAHVYPANGVLQAGGRLAYGSDWPVASANPLEGIEVALTRIAPGVHDTEPLLAEQRVTLAEAIKGYTLDVAYVNRIDGVAGSIAVGKSADLVVLDRDLFAIPAREISQAKVLLTLFEGRPVFGALDALGQE</sequence>
<dbReference type="SUPFAM" id="SSF51338">
    <property type="entry name" value="Composite domain of metallo-dependent hydrolases"/>
    <property type="match status" value="1"/>
</dbReference>
<dbReference type="Pfam" id="PF07969">
    <property type="entry name" value="Amidohydro_3"/>
    <property type="match status" value="1"/>
</dbReference>
<evidence type="ECO:0000313" key="2">
    <source>
        <dbReference type="EMBL" id="MCW4474272.1"/>
    </source>
</evidence>
<dbReference type="Proteomes" id="UP001209922">
    <property type="component" value="Unassembled WGS sequence"/>
</dbReference>
<dbReference type="Gene3D" id="3.20.20.140">
    <property type="entry name" value="Metal-dependent hydrolases"/>
    <property type="match status" value="1"/>
</dbReference>
<evidence type="ECO:0000313" key="3">
    <source>
        <dbReference type="Proteomes" id="UP001209922"/>
    </source>
</evidence>
<dbReference type="CDD" id="cd01300">
    <property type="entry name" value="YtcJ_like"/>
    <property type="match status" value="1"/>
</dbReference>
<dbReference type="SUPFAM" id="SSF51556">
    <property type="entry name" value="Metallo-dependent hydrolases"/>
    <property type="match status" value="1"/>
</dbReference>
<evidence type="ECO:0000259" key="1">
    <source>
        <dbReference type="Pfam" id="PF07969"/>
    </source>
</evidence>
<reference evidence="2 3" key="1">
    <citation type="submission" date="2022-10" db="EMBL/GenBank/DDBJ databases">
        <title>Xanthomonas sp. H13-6.</title>
        <authorList>
            <person name="Liu X."/>
            <person name="Deng Z."/>
            <person name="Jiang Y."/>
            <person name="Yu T."/>
            <person name="Ai J."/>
        </authorList>
    </citation>
    <scope>NUCLEOTIDE SEQUENCE [LARGE SCALE GENOMIC DNA]</scope>
    <source>
        <strain evidence="2 3">H13-6</strain>
    </source>
</reference>
<gene>
    <name evidence="2" type="ORF">OK345_17440</name>
</gene>
<dbReference type="Gene3D" id="3.10.310.70">
    <property type="match status" value="1"/>
</dbReference>